<evidence type="ECO:0000256" key="6">
    <source>
        <dbReference type="HAMAP-Rule" id="MF_00361"/>
    </source>
</evidence>
<feature type="active site" description="Proton acceptor" evidence="6">
    <location>
        <position position="70"/>
    </location>
</feature>
<dbReference type="GO" id="GO:0051287">
    <property type="term" value="F:NAD binding"/>
    <property type="evidence" value="ECO:0007669"/>
    <property type="project" value="UniProtKB-ARBA"/>
</dbReference>
<dbReference type="PANTHER" id="PTHR20275">
    <property type="entry name" value="NAD KINASE"/>
    <property type="match status" value="1"/>
</dbReference>
<comment type="cofactor">
    <cofactor evidence="6">
        <name>a divalent metal cation</name>
        <dbReference type="ChEBI" id="CHEBI:60240"/>
    </cofactor>
</comment>
<dbReference type="InterPro" id="IPR016064">
    <property type="entry name" value="NAD/diacylglycerol_kinase_sf"/>
</dbReference>
<dbReference type="GO" id="GO:0046872">
    <property type="term" value="F:metal ion binding"/>
    <property type="evidence" value="ECO:0007669"/>
    <property type="project" value="UniProtKB-UniRule"/>
</dbReference>
<dbReference type="EC" id="2.7.1.23" evidence="6"/>
<dbReference type="OrthoDB" id="9774737at2"/>
<dbReference type="Pfam" id="PF20143">
    <property type="entry name" value="NAD_kinase_C"/>
    <property type="match status" value="1"/>
</dbReference>
<keyword evidence="2 6" id="KW-0418">Kinase</keyword>
<dbReference type="InterPro" id="IPR017438">
    <property type="entry name" value="ATP-NAD_kinase_N"/>
</dbReference>
<dbReference type="Gene3D" id="2.60.200.30">
    <property type="entry name" value="Probable inorganic polyphosphate/atp-NAD kinase, domain 2"/>
    <property type="match status" value="1"/>
</dbReference>
<dbReference type="PANTHER" id="PTHR20275:SF0">
    <property type="entry name" value="NAD KINASE"/>
    <property type="match status" value="1"/>
</dbReference>
<comment type="similarity">
    <text evidence="6">Belongs to the NAD kinase family.</text>
</comment>
<dbReference type="HOGENOM" id="CLU_008831_0_1_9"/>
<dbReference type="GO" id="GO:0003951">
    <property type="term" value="F:NAD+ kinase activity"/>
    <property type="evidence" value="ECO:0007669"/>
    <property type="project" value="UniProtKB-UniRule"/>
</dbReference>
<reference evidence="7 8" key="1">
    <citation type="submission" date="2011-11" db="EMBL/GenBank/DDBJ databases">
        <title>The Genome Sequence of Dialister succinatiphilus YIT 11850.</title>
        <authorList>
            <consortium name="The Broad Institute Genome Sequencing Platform"/>
            <person name="Earl A."/>
            <person name="Ward D."/>
            <person name="Feldgarden M."/>
            <person name="Gevers D."/>
            <person name="Morotomi M."/>
            <person name="Young S.K."/>
            <person name="Zeng Q."/>
            <person name="Gargeya S."/>
            <person name="Fitzgerald M."/>
            <person name="Haas B."/>
            <person name="Abouelleil A."/>
            <person name="Alvarado L."/>
            <person name="Arachchi H.M."/>
            <person name="Berlin A."/>
            <person name="Brown A."/>
            <person name="Chapman S.B."/>
            <person name="Dunbar C."/>
            <person name="Gearin G."/>
            <person name="Goldberg J."/>
            <person name="Griggs A."/>
            <person name="Gujja S."/>
            <person name="Heiman D."/>
            <person name="Howarth C."/>
            <person name="Lui A."/>
            <person name="MacDonald P.J.P."/>
            <person name="Montmayeur A."/>
            <person name="Murphy C."/>
            <person name="Neiman D."/>
            <person name="Pearson M."/>
            <person name="Priest M."/>
            <person name="Roberts A."/>
            <person name="Saif S."/>
            <person name="Shea T."/>
            <person name="Sisk P."/>
            <person name="Stolte C."/>
            <person name="Sykes S."/>
            <person name="Wortman J."/>
            <person name="Nusbaum C."/>
            <person name="Birren B."/>
        </authorList>
    </citation>
    <scope>NUCLEOTIDE SEQUENCE [LARGE SCALE GENOMIC DNA]</scope>
    <source>
        <strain evidence="7 8">YIT 11850</strain>
    </source>
</reference>
<proteinExistence type="inferred from homology"/>
<dbReference type="SUPFAM" id="SSF111331">
    <property type="entry name" value="NAD kinase/diacylglycerol kinase-like"/>
    <property type="match status" value="1"/>
</dbReference>
<dbReference type="EMBL" id="ADLT01000015">
    <property type="protein sequence ID" value="EHO63488.1"/>
    <property type="molecule type" value="Genomic_DNA"/>
</dbReference>
<feature type="binding site" evidence="6">
    <location>
        <begin position="70"/>
        <end position="71"/>
    </location>
    <ligand>
        <name>NAD(+)</name>
        <dbReference type="ChEBI" id="CHEBI:57540"/>
    </ligand>
</feature>
<name>H1CYR7_9FIRM</name>
<comment type="catalytic activity">
    <reaction evidence="5 6">
        <text>NAD(+) + ATP = ADP + NADP(+) + H(+)</text>
        <dbReference type="Rhea" id="RHEA:18629"/>
        <dbReference type="ChEBI" id="CHEBI:15378"/>
        <dbReference type="ChEBI" id="CHEBI:30616"/>
        <dbReference type="ChEBI" id="CHEBI:57540"/>
        <dbReference type="ChEBI" id="CHEBI:58349"/>
        <dbReference type="ChEBI" id="CHEBI:456216"/>
        <dbReference type="EC" id="2.7.1.23"/>
    </reaction>
</comment>
<protein>
    <recommendedName>
        <fullName evidence="6">NAD kinase</fullName>
        <ecNumber evidence="6">2.7.1.23</ecNumber>
    </recommendedName>
    <alternativeName>
        <fullName evidence="6">ATP-dependent NAD kinase</fullName>
    </alternativeName>
</protein>
<keyword evidence="6" id="KW-0067">ATP-binding</keyword>
<dbReference type="Pfam" id="PF01513">
    <property type="entry name" value="NAD_kinase"/>
    <property type="match status" value="1"/>
</dbReference>
<dbReference type="PATRIC" id="fig|742743.3.peg.520"/>
<dbReference type="GO" id="GO:0006741">
    <property type="term" value="P:NADP+ biosynthetic process"/>
    <property type="evidence" value="ECO:0007669"/>
    <property type="project" value="UniProtKB-UniRule"/>
</dbReference>
<accession>H1CYR7</accession>
<feature type="binding site" evidence="6">
    <location>
        <begin position="186"/>
        <end position="191"/>
    </location>
    <ligand>
        <name>NAD(+)</name>
        <dbReference type="ChEBI" id="CHEBI:57540"/>
    </ligand>
</feature>
<dbReference type="InterPro" id="IPR017437">
    <property type="entry name" value="ATP-NAD_kinase_PpnK-typ_C"/>
</dbReference>
<dbReference type="AlphaFoldDB" id="H1CYR7"/>
<dbReference type="HAMAP" id="MF_00361">
    <property type="entry name" value="NAD_kinase"/>
    <property type="match status" value="1"/>
</dbReference>
<evidence type="ECO:0000256" key="2">
    <source>
        <dbReference type="ARBA" id="ARBA00022777"/>
    </source>
</evidence>
<dbReference type="GO" id="GO:0005737">
    <property type="term" value="C:cytoplasm"/>
    <property type="evidence" value="ECO:0007669"/>
    <property type="project" value="UniProtKB-SubCell"/>
</dbReference>
<comment type="caution">
    <text evidence="6">Lacks conserved residue(s) required for the propagation of feature annotation.</text>
</comment>
<keyword evidence="6" id="KW-0547">Nucleotide-binding</keyword>
<dbReference type="Proteomes" id="UP000003277">
    <property type="component" value="Unassembled WGS sequence"/>
</dbReference>
<dbReference type="InterPro" id="IPR002504">
    <property type="entry name" value="NADK"/>
</dbReference>
<comment type="function">
    <text evidence="6">Involved in the regulation of the intracellular balance of NAD and NADP, and is a key enzyme in the biosynthesis of NADP. Catalyzes specifically the phosphorylation on 2'-hydroxyl of the adenosine moiety of NAD to yield NADP.</text>
</comment>
<dbReference type="Gene3D" id="3.40.50.10330">
    <property type="entry name" value="Probable inorganic polyphosphate/atp-NAD kinase, domain 1"/>
    <property type="match status" value="1"/>
</dbReference>
<comment type="caution">
    <text evidence="7">The sequence shown here is derived from an EMBL/GenBank/DDBJ whole genome shotgun (WGS) entry which is preliminary data.</text>
</comment>
<evidence type="ECO:0000313" key="7">
    <source>
        <dbReference type="EMBL" id="EHO63488.1"/>
    </source>
</evidence>
<evidence type="ECO:0000256" key="4">
    <source>
        <dbReference type="ARBA" id="ARBA00023027"/>
    </source>
</evidence>
<evidence type="ECO:0000256" key="1">
    <source>
        <dbReference type="ARBA" id="ARBA00022679"/>
    </source>
</evidence>
<dbReference type="eggNOG" id="COG0061">
    <property type="taxonomic scope" value="Bacteria"/>
</dbReference>
<keyword evidence="1 6" id="KW-0808">Transferase</keyword>
<dbReference type="GO" id="GO:0005524">
    <property type="term" value="F:ATP binding"/>
    <property type="evidence" value="ECO:0007669"/>
    <property type="project" value="UniProtKB-KW"/>
</dbReference>
<feature type="binding site" evidence="6">
    <location>
        <position position="175"/>
    </location>
    <ligand>
        <name>NAD(+)</name>
        <dbReference type="ChEBI" id="CHEBI:57540"/>
    </ligand>
</feature>
<comment type="subcellular location">
    <subcellularLocation>
        <location evidence="6">Cytoplasm</location>
    </subcellularLocation>
</comment>
<dbReference type="GO" id="GO:0019674">
    <property type="term" value="P:NAD+ metabolic process"/>
    <property type="evidence" value="ECO:0007669"/>
    <property type="project" value="InterPro"/>
</dbReference>
<sequence>MKFGIYPNLGKKDLKMALERLTALLRDKNIDYSLPLSMKKGLMDMGFTEDTYETDESMGKRDFILSVGGDGSFLGAARAFRDYPVLMAGLHLGDLGFLNSMTLRDMEKRVDQILSGDYQEEHRLYLSAALIHGDGRKEKLPTVLNDVVIGHASIGQLARIRLFINDSFIQEYAADGLIISSPTGSTGYSLSCGGPVLGPSDDRIIIVPICAHTLQRFAMVLSRDDVVKITVPEREKELCLSLDGACTFRFNKTDTLLVRSIEKPIRFLRFRDQDFFGSITRKLVRKVADCGK</sequence>
<keyword evidence="4 6" id="KW-0520">NAD</keyword>
<evidence type="ECO:0000256" key="3">
    <source>
        <dbReference type="ARBA" id="ARBA00022857"/>
    </source>
</evidence>
<organism evidence="7 8">
    <name type="scientific">Dialister succinatiphilus YIT 11850</name>
    <dbReference type="NCBI Taxonomy" id="742743"/>
    <lineage>
        <taxon>Bacteria</taxon>
        <taxon>Bacillati</taxon>
        <taxon>Bacillota</taxon>
        <taxon>Negativicutes</taxon>
        <taxon>Veillonellales</taxon>
        <taxon>Veillonellaceae</taxon>
        <taxon>Dialister</taxon>
    </lineage>
</organism>
<dbReference type="STRING" id="742743.HMPREF9453_00505"/>
<keyword evidence="3 6" id="KW-0521">NADP</keyword>
<evidence type="ECO:0000256" key="5">
    <source>
        <dbReference type="ARBA" id="ARBA00047925"/>
    </source>
</evidence>
<gene>
    <name evidence="6" type="primary">nadK</name>
    <name evidence="7" type="ORF">HMPREF9453_00505</name>
</gene>
<keyword evidence="8" id="KW-1185">Reference proteome</keyword>
<keyword evidence="6" id="KW-0963">Cytoplasm</keyword>
<evidence type="ECO:0000313" key="8">
    <source>
        <dbReference type="Proteomes" id="UP000003277"/>
    </source>
</evidence>
<feature type="binding site" evidence="6">
    <location>
        <begin position="145"/>
        <end position="146"/>
    </location>
    <ligand>
        <name>NAD(+)</name>
        <dbReference type="ChEBI" id="CHEBI:57540"/>
    </ligand>
</feature>